<evidence type="ECO:0000313" key="1">
    <source>
        <dbReference type="EMBL" id="KKN19276.1"/>
    </source>
</evidence>
<comment type="caution">
    <text evidence="1">The sequence shown here is derived from an EMBL/GenBank/DDBJ whole genome shotgun (WGS) entry which is preliminary data.</text>
</comment>
<accession>A0A0F9R1Y1</accession>
<proteinExistence type="predicted"/>
<organism evidence="1">
    <name type="scientific">marine sediment metagenome</name>
    <dbReference type="NCBI Taxonomy" id="412755"/>
    <lineage>
        <taxon>unclassified sequences</taxon>
        <taxon>metagenomes</taxon>
        <taxon>ecological metagenomes</taxon>
    </lineage>
</organism>
<sequence length="63" mass="7348">MGKPQREPSRQDVAIKPKINCNYLKRIPSGDECLYWCNLNEHPCSVEYDNEECEEVTDENQST</sequence>
<dbReference type="AlphaFoldDB" id="A0A0F9R1Y1"/>
<protein>
    <submittedName>
        <fullName evidence="1">Uncharacterized protein</fullName>
    </submittedName>
</protein>
<dbReference type="EMBL" id="LAZR01003350">
    <property type="protein sequence ID" value="KKN19276.1"/>
    <property type="molecule type" value="Genomic_DNA"/>
</dbReference>
<reference evidence="1" key="1">
    <citation type="journal article" date="2015" name="Nature">
        <title>Complex archaea that bridge the gap between prokaryotes and eukaryotes.</title>
        <authorList>
            <person name="Spang A."/>
            <person name="Saw J.H."/>
            <person name="Jorgensen S.L."/>
            <person name="Zaremba-Niedzwiedzka K."/>
            <person name="Martijn J."/>
            <person name="Lind A.E."/>
            <person name="van Eijk R."/>
            <person name="Schleper C."/>
            <person name="Guy L."/>
            <person name="Ettema T.J."/>
        </authorList>
    </citation>
    <scope>NUCLEOTIDE SEQUENCE</scope>
</reference>
<name>A0A0F9R1Y1_9ZZZZ</name>
<gene>
    <name evidence="1" type="ORF">LCGC14_0947410</name>
</gene>